<dbReference type="PANTHER" id="PTHR43072">
    <property type="entry name" value="N-ACETYLTRANSFERASE"/>
    <property type="match status" value="1"/>
</dbReference>
<dbReference type="AlphaFoldDB" id="A0A1A9KCE1"/>
<proteinExistence type="predicted"/>
<sequence>MPTTQPSQPTTEAPDEHWVEALPDGSHVLIRPLRAEDRQREADFIARLSPEARHFRFLCSMREVSPALLDQLMTVDFHDSAAYIALVHQDGELVEVGVSRYARGADAGHCECAVTVADDWRHRGLGVALMRHLIETARRNGMTQMYSIDSAANAPMYELVRFLGFSSHQDPEDPTQTIHTLQLQPAT</sequence>
<gene>
    <name evidence="4" type="ORF">A9C11_14665</name>
</gene>
<dbReference type="Pfam" id="PF00583">
    <property type="entry name" value="Acetyltransf_1"/>
    <property type="match status" value="1"/>
</dbReference>
<dbReference type="SUPFAM" id="SSF55729">
    <property type="entry name" value="Acyl-CoA N-acyltransferases (Nat)"/>
    <property type="match status" value="1"/>
</dbReference>
<reference evidence="4 5" key="1">
    <citation type="submission" date="2016-05" db="EMBL/GenBank/DDBJ databases">
        <title>Genome Sequence of Pseudomonas citronellolis Strain SJTE-3, an Estrogens and Persistent Organic Pollutants degradation strain.</title>
        <authorList>
            <person name="Liang R."/>
        </authorList>
    </citation>
    <scope>NUCLEOTIDE SEQUENCE [LARGE SCALE GENOMIC DNA]</scope>
    <source>
        <strain evidence="4 5">SJTE-3</strain>
    </source>
</reference>
<evidence type="ECO:0000313" key="5">
    <source>
        <dbReference type="Proteomes" id="UP000077748"/>
    </source>
</evidence>
<evidence type="ECO:0000256" key="1">
    <source>
        <dbReference type="ARBA" id="ARBA00022679"/>
    </source>
</evidence>
<evidence type="ECO:0000256" key="2">
    <source>
        <dbReference type="ARBA" id="ARBA00023315"/>
    </source>
</evidence>
<name>A0A1A9KCE1_9PSED</name>
<dbReference type="Gene3D" id="3.40.630.30">
    <property type="match status" value="1"/>
</dbReference>
<keyword evidence="2" id="KW-0012">Acyltransferase</keyword>
<feature type="domain" description="N-acetyltransferase" evidence="3">
    <location>
        <begin position="28"/>
        <end position="187"/>
    </location>
</feature>
<dbReference type="GO" id="GO:0016747">
    <property type="term" value="F:acyltransferase activity, transferring groups other than amino-acyl groups"/>
    <property type="evidence" value="ECO:0007669"/>
    <property type="project" value="InterPro"/>
</dbReference>
<dbReference type="InterPro" id="IPR016181">
    <property type="entry name" value="Acyl_CoA_acyltransferase"/>
</dbReference>
<evidence type="ECO:0000313" key="4">
    <source>
        <dbReference type="EMBL" id="ANI15149.1"/>
    </source>
</evidence>
<dbReference type="InterPro" id="IPR000182">
    <property type="entry name" value="GNAT_dom"/>
</dbReference>
<organism evidence="4 5">
    <name type="scientific">Pseudomonas citronellolis</name>
    <dbReference type="NCBI Taxonomy" id="53408"/>
    <lineage>
        <taxon>Bacteria</taxon>
        <taxon>Pseudomonadati</taxon>
        <taxon>Pseudomonadota</taxon>
        <taxon>Gammaproteobacteria</taxon>
        <taxon>Pseudomonadales</taxon>
        <taxon>Pseudomonadaceae</taxon>
        <taxon>Pseudomonas</taxon>
    </lineage>
</organism>
<evidence type="ECO:0000259" key="3">
    <source>
        <dbReference type="PROSITE" id="PS51186"/>
    </source>
</evidence>
<dbReference type="RefSeq" id="WP_064583075.1">
    <property type="nucleotide sequence ID" value="NZ_CP015878.1"/>
</dbReference>
<dbReference type="EMBL" id="CP015878">
    <property type="protein sequence ID" value="ANI15149.1"/>
    <property type="molecule type" value="Genomic_DNA"/>
</dbReference>
<dbReference type="PANTHER" id="PTHR43072:SF23">
    <property type="entry name" value="UPF0039 PROTEIN C11D3.02C"/>
    <property type="match status" value="1"/>
</dbReference>
<dbReference type="Proteomes" id="UP000077748">
    <property type="component" value="Chromosome"/>
</dbReference>
<dbReference type="PROSITE" id="PS51186">
    <property type="entry name" value="GNAT"/>
    <property type="match status" value="1"/>
</dbReference>
<dbReference type="CDD" id="cd04301">
    <property type="entry name" value="NAT_SF"/>
    <property type="match status" value="1"/>
</dbReference>
<keyword evidence="1 4" id="KW-0808">Transferase</keyword>
<accession>A0A1A9KCE1</accession>
<protein>
    <submittedName>
        <fullName evidence="4">GNAT family acetyltransferase</fullName>
    </submittedName>
</protein>